<dbReference type="Proteomes" id="UP000004994">
    <property type="component" value="Chromosome 12"/>
</dbReference>
<dbReference type="EnsemblPlants" id="Solyc12g087855.1.1">
    <property type="protein sequence ID" value="Solyc12g087855.1.1"/>
    <property type="gene ID" value="Solyc12g087855.1"/>
</dbReference>
<keyword evidence="8" id="KW-1185">Reference proteome</keyword>
<dbReference type="Pfam" id="PF00010">
    <property type="entry name" value="HLH"/>
    <property type="match status" value="1"/>
</dbReference>
<sequence length="81" mass="9579">MLHEEKENKDERMIHIAMKRNQRKQMNNYLTLLQSLISSSHVQRADQASIIGGAINFVKELEHNLQTLRAKKNINFSYRKK</sequence>
<dbReference type="InterPro" id="IPR044283">
    <property type="entry name" value="FAMA/SPEECHLESS/MUTE-like"/>
</dbReference>
<name>A0A3Q7JXP1_SOLLC</name>
<evidence type="ECO:0000259" key="6">
    <source>
        <dbReference type="PROSITE" id="PS50888"/>
    </source>
</evidence>
<reference evidence="7" key="2">
    <citation type="submission" date="2019-01" db="UniProtKB">
        <authorList>
            <consortium name="EnsemblPlants"/>
        </authorList>
    </citation>
    <scope>IDENTIFICATION</scope>
    <source>
        <strain evidence="7">cv. Heinz 1706</strain>
    </source>
</reference>
<dbReference type="InterPro" id="IPR036638">
    <property type="entry name" value="HLH_DNA-bd_sf"/>
</dbReference>
<keyword evidence="3" id="KW-0238">DNA-binding</keyword>
<comment type="subcellular location">
    <subcellularLocation>
        <location evidence="1">Nucleus</location>
    </subcellularLocation>
</comment>
<dbReference type="AlphaFoldDB" id="A0A3Q7JXP1"/>
<dbReference type="Gramene" id="Solyc12g087855.1.1">
    <property type="protein sequence ID" value="Solyc12g087855.1.1"/>
    <property type="gene ID" value="Solyc12g087855.1"/>
</dbReference>
<dbReference type="PaxDb" id="4081-Solyc12g087850.1.1"/>
<evidence type="ECO:0000256" key="4">
    <source>
        <dbReference type="ARBA" id="ARBA00023163"/>
    </source>
</evidence>
<dbReference type="PANTHER" id="PTHR46684">
    <property type="entry name" value="TRANSCRIPTION FACTOR FAMA"/>
    <property type="match status" value="1"/>
</dbReference>
<protein>
    <recommendedName>
        <fullName evidence="6">BHLH domain-containing protein</fullName>
    </recommendedName>
</protein>
<evidence type="ECO:0000256" key="2">
    <source>
        <dbReference type="ARBA" id="ARBA00023015"/>
    </source>
</evidence>
<dbReference type="GO" id="GO:0005634">
    <property type="term" value="C:nucleus"/>
    <property type="evidence" value="ECO:0007669"/>
    <property type="project" value="UniProtKB-SubCell"/>
</dbReference>
<dbReference type="SMART" id="SM00353">
    <property type="entry name" value="HLH"/>
    <property type="match status" value="1"/>
</dbReference>
<dbReference type="PANTHER" id="PTHR46684:SF6">
    <property type="entry name" value="TRANSCRIPTION FACTOR FAMA"/>
    <property type="match status" value="1"/>
</dbReference>
<dbReference type="SUPFAM" id="SSF47459">
    <property type="entry name" value="HLH, helix-loop-helix DNA-binding domain"/>
    <property type="match status" value="1"/>
</dbReference>
<dbReference type="OMA" id="RMIHIAM"/>
<dbReference type="STRING" id="4081.A0A3Q7JXP1"/>
<dbReference type="Gene3D" id="4.10.280.10">
    <property type="entry name" value="Helix-loop-helix DNA-binding domain"/>
    <property type="match status" value="1"/>
</dbReference>
<dbReference type="GO" id="GO:0003677">
    <property type="term" value="F:DNA binding"/>
    <property type="evidence" value="ECO:0007669"/>
    <property type="project" value="UniProtKB-KW"/>
</dbReference>
<organism evidence="7">
    <name type="scientific">Solanum lycopersicum</name>
    <name type="common">Tomato</name>
    <name type="synonym">Lycopersicon esculentum</name>
    <dbReference type="NCBI Taxonomy" id="4081"/>
    <lineage>
        <taxon>Eukaryota</taxon>
        <taxon>Viridiplantae</taxon>
        <taxon>Streptophyta</taxon>
        <taxon>Embryophyta</taxon>
        <taxon>Tracheophyta</taxon>
        <taxon>Spermatophyta</taxon>
        <taxon>Magnoliopsida</taxon>
        <taxon>eudicotyledons</taxon>
        <taxon>Gunneridae</taxon>
        <taxon>Pentapetalae</taxon>
        <taxon>asterids</taxon>
        <taxon>lamiids</taxon>
        <taxon>Solanales</taxon>
        <taxon>Solanaceae</taxon>
        <taxon>Solanoideae</taxon>
        <taxon>Solaneae</taxon>
        <taxon>Solanum</taxon>
        <taxon>Solanum subgen. Lycopersicon</taxon>
    </lineage>
</organism>
<keyword evidence="5" id="KW-0539">Nucleus</keyword>
<evidence type="ECO:0000313" key="7">
    <source>
        <dbReference type="EnsemblPlants" id="Solyc12g087855.1.1"/>
    </source>
</evidence>
<accession>A0A3Q7JXP1</accession>
<evidence type="ECO:0000256" key="1">
    <source>
        <dbReference type="ARBA" id="ARBA00004123"/>
    </source>
</evidence>
<dbReference type="GO" id="GO:0010052">
    <property type="term" value="P:guard cell differentiation"/>
    <property type="evidence" value="ECO:0007669"/>
    <property type="project" value="InterPro"/>
</dbReference>
<keyword evidence="4" id="KW-0804">Transcription</keyword>
<keyword evidence="2" id="KW-0805">Transcription regulation</keyword>
<dbReference type="InParanoid" id="A0A3Q7JXP1"/>
<evidence type="ECO:0000256" key="5">
    <source>
        <dbReference type="ARBA" id="ARBA00023242"/>
    </source>
</evidence>
<reference evidence="7" key="1">
    <citation type="journal article" date="2012" name="Nature">
        <title>The tomato genome sequence provides insights into fleshy fruit evolution.</title>
        <authorList>
            <consortium name="Tomato Genome Consortium"/>
        </authorList>
    </citation>
    <scope>NUCLEOTIDE SEQUENCE [LARGE SCALE GENOMIC DNA]</scope>
    <source>
        <strain evidence="7">cv. Heinz 1706</strain>
    </source>
</reference>
<feature type="domain" description="BHLH" evidence="6">
    <location>
        <begin position="10"/>
        <end position="61"/>
    </location>
</feature>
<dbReference type="GO" id="GO:0003700">
    <property type="term" value="F:DNA-binding transcription factor activity"/>
    <property type="evidence" value="ECO:0007669"/>
    <property type="project" value="InterPro"/>
</dbReference>
<dbReference type="InterPro" id="IPR011598">
    <property type="entry name" value="bHLH_dom"/>
</dbReference>
<evidence type="ECO:0000256" key="3">
    <source>
        <dbReference type="ARBA" id="ARBA00023125"/>
    </source>
</evidence>
<dbReference type="GO" id="GO:0046983">
    <property type="term" value="F:protein dimerization activity"/>
    <property type="evidence" value="ECO:0007669"/>
    <property type="project" value="InterPro"/>
</dbReference>
<proteinExistence type="predicted"/>
<dbReference type="PROSITE" id="PS50888">
    <property type="entry name" value="BHLH"/>
    <property type="match status" value="1"/>
</dbReference>
<evidence type="ECO:0000313" key="8">
    <source>
        <dbReference type="Proteomes" id="UP000004994"/>
    </source>
</evidence>